<name>A0A9Q1KH78_9CARY</name>
<evidence type="ECO:0000313" key="2">
    <source>
        <dbReference type="EMBL" id="KAJ8442791.1"/>
    </source>
</evidence>
<dbReference type="InterPro" id="IPR006527">
    <property type="entry name" value="F-box-assoc_dom_typ1"/>
</dbReference>
<dbReference type="PANTHER" id="PTHR31672">
    <property type="entry name" value="BNACNNG10540D PROTEIN"/>
    <property type="match status" value="1"/>
</dbReference>
<dbReference type="OrthoDB" id="591557at2759"/>
<dbReference type="NCBIfam" id="TIGR01640">
    <property type="entry name" value="F_box_assoc_1"/>
    <property type="match status" value="2"/>
</dbReference>
<organism evidence="2 3">
    <name type="scientific">Carnegiea gigantea</name>
    <dbReference type="NCBI Taxonomy" id="171969"/>
    <lineage>
        <taxon>Eukaryota</taxon>
        <taxon>Viridiplantae</taxon>
        <taxon>Streptophyta</taxon>
        <taxon>Embryophyta</taxon>
        <taxon>Tracheophyta</taxon>
        <taxon>Spermatophyta</taxon>
        <taxon>Magnoliopsida</taxon>
        <taxon>eudicotyledons</taxon>
        <taxon>Gunneridae</taxon>
        <taxon>Pentapetalae</taxon>
        <taxon>Caryophyllales</taxon>
        <taxon>Cactineae</taxon>
        <taxon>Cactaceae</taxon>
        <taxon>Cactoideae</taxon>
        <taxon>Echinocereeae</taxon>
        <taxon>Carnegiea</taxon>
    </lineage>
</organism>
<evidence type="ECO:0000259" key="1">
    <source>
        <dbReference type="Pfam" id="PF07734"/>
    </source>
</evidence>
<feature type="domain" description="F-box associated beta-propeller type 1" evidence="1">
    <location>
        <begin position="2"/>
        <end position="216"/>
    </location>
</feature>
<dbReference type="EMBL" id="JAKOGI010000133">
    <property type="protein sequence ID" value="KAJ8442791.1"/>
    <property type="molecule type" value="Genomic_DNA"/>
</dbReference>
<evidence type="ECO:0000313" key="3">
    <source>
        <dbReference type="Proteomes" id="UP001153076"/>
    </source>
</evidence>
<dbReference type="PANTHER" id="PTHR31672:SF13">
    <property type="entry name" value="F-BOX PROTEIN CPR30-LIKE"/>
    <property type="match status" value="1"/>
</dbReference>
<dbReference type="Proteomes" id="UP001153076">
    <property type="component" value="Unassembled WGS sequence"/>
</dbReference>
<protein>
    <recommendedName>
        <fullName evidence="1">F-box associated beta-propeller type 1 domain-containing protein</fullName>
    </recommendedName>
</protein>
<reference evidence="2" key="1">
    <citation type="submission" date="2022-04" db="EMBL/GenBank/DDBJ databases">
        <title>Carnegiea gigantea Genome sequencing and assembly v2.</title>
        <authorList>
            <person name="Copetti D."/>
            <person name="Sanderson M.J."/>
            <person name="Burquez A."/>
            <person name="Wojciechowski M.F."/>
        </authorList>
    </citation>
    <scope>NUCLEOTIDE SEQUENCE</scope>
    <source>
        <strain evidence="2">SGP5-SGP5p</strain>
        <tissue evidence="2">Aerial part</tissue>
    </source>
</reference>
<proteinExistence type="predicted"/>
<dbReference type="InterPro" id="IPR050796">
    <property type="entry name" value="SCF_F-box_component"/>
</dbReference>
<accession>A0A9Q1KH78</accession>
<feature type="domain" description="F-box associated beta-propeller type 1" evidence="1">
    <location>
        <begin position="339"/>
        <end position="547"/>
    </location>
</feature>
<dbReference type="SUPFAM" id="SSF50965">
    <property type="entry name" value="Galactose oxidase, central domain"/>
    <property type="match status" value="1"/>
</dbReference>
<dbReference type="InterPro" id="IPR011043">
    <property type="entry name" value="Gal_Oxase/kelch_b-propeller"/>
</dbReference>
<gene>
    <name evidence="2" type="ORF">Cgig2_016257</name>
</gene>
<dbReference type="InterPro" id="IPR017451">
    <property type="entry name" value="F-box-assoc_interact_dom"/>
</dbReference>
<comment type="caution">
    <text evidence="2">The sequence shown here is derived from an EMBL/GenBank/DDBJ whole genome shotgun (WGS) entry which is preliminary data.</text>
</comment>
<keyword evidence="3" id="KW-1185">Reference proteome</keyword>
<dbReference type="Pfam" id="PF07734">
    <property type="entry name" value="FBA_1"/>
    <property type="match status" value="2"/>
</dbReference>
<sequence>MYGLGYDSASDDYKMVTLSYYDTDNEHGYDPTTDDYCTEMFVNVSSFKTDSWKRAESSPYDHAVGHVTSGVFVNECIHWLASRTTDYKSAIVAFDLVEEKFRKLPPPSSVDSDKFVFNYLALLGGCLCMFNENETYVWMMKEYGVQESWTKFTINDLDATEIKLLCLLGREKLVLLKDDEQLVIYNFKEGTLKDVAVCGSAEDLHVEASFVESLVSPHGYYCTPSQNFPLWFVMRPRVLNKDRKKSPSTYAPGYRRNRSAVVGGYQKHGELCLPDPISSEPTSILAQIQQESLLFISYNDFALPNFLSYAYFSNAVHLFDEITVSAEKLRFAGDPSTCTQIVGSCHGLLLLRNWDDEIFVLNPITRELREVPNWPCHPCAPHPSKSCSENGFGYDSVSDDYKIVTITSYEDTDDADHNDELDDDTNQGDEPYRIEMFVNVYSLKTGTWKRAESSPKDGAGLRLHSGVFVDGCIHWLACRNADDKFTIVAFDLAREKFREVPPPSPTGGLKLQLPVLGFSCLAVLCGRLRAFNPDDTDVWVMEKYGARSLGLSSQSIPR</sequence>
<dbReference type="AlphaFoldDB" id="A0A9Q1KH78"/>